<reference evidence="1 3" key="1">
    <citation type="submission" date="2020-05" db="EMBL/GenBank/DDBJ databases">
        <title>Whole genome shotgun sequence of Streptomyces fulvorobeus NBRC 15897.</title>
        <authorList>
            <person name="Komaki H."/>
            <person name="Tamura T."/>
        </authorList>
    </citation>
    <scope>NUCLEOTIDE SEQUENCE [LARGE SCALE GENOMIC DNA]</scope>
    <source>
        <strain evidence="1 3">NBRC 15897</strain>
    </source>
</reference>
<comment type="caution">
    <text evidence="1">The sequence shown here is derived from an EMBL/GenBank/DDBJ whole genome shotgun (WGS) entry which is preliminary data.</text>
</comment>
<dbReference type="AlphaFoldDB" id="A0A7J0CFZ6"/>
<evidence type="ECO:0000313" key="1">
    <source>
        <dbReference type="EMBL" id="GFN01431.1"/>
    </source>
</evidence>
<dbReference type="RefSeq" id="WP_173318412.1">
    <property type="nucleotide sequence ID" value="NZ_BAAAUE010000015.1"/>
</dbReference>
<protein>
    <recommendedName>
        <fullName evidence="5">Protein kilB</fullName>
    </recommendedName>
</protein>
<dbReference type="Proteomes" id="UP000498980">
    <property type="component" value="Unassembled WGS sequence"/>
</dbReference>
<organism evidence="1 3">
    <name type="scientific">Streptomyces fulvorobeus</name>
    <dbReference type="NCBI Taxonomy" id="284028"/>
    <lineage>
        <taxon>Bacteria</taxon>
        <taxon>Bacillati</taxon>
        <taxon>Actinomycetota</taxon>
        <taxon>Actinomycetes</taxon>
        <taxon>Kitasatosporales</taxon>
        <taxon>Streptomycetaceae</taxon>
        <taxon>Streptomyces</taxon>
    </lineage>
</organism>
<gene>
    <name evidence="2" type="ORF">HEB29_005966</name>
    <name evidence="1" type="ORF">Sfulv_62410</name>
</gene>
<keyword evidence="3" id="KW-1185">Reference proteome</keyword>
<proteinExistence type="predicted"/>
<reference evidence="2 4" key="2">
    <citation type="submission" date="2020-07" db="EMBL/GenBank/DDBJ databases">
        <title>Sequencing the genomes of 1000 actinobacteria strains.</title>
        <authorList>
            <person name="Klenk H.-P."/>
        </authorList>
    </citation>
    <scope>NUCLEOTIDE SEQUENCE [LARGE SCALE GENOMIC DNA]</scope>
    <source>
        <strain evidence="2 4">DSM 41455</strain>
    </source>
</reference>
<dbReference type="Proteomes" id="UP000530403">
    <property type="component" value="Unassembled WGS sequence"/>
</dbReference>
<dbReference type="EMBL" id="BLWC01000002">
    <property type="protein sequence ID" value="GFN01431.1"/>
    <property type="molecule type" value="Genomic_DNA"/>
</dbReference>
<evidence type="ECO:0000313" key="4">
    <source>
        <dbReference type="Proteomes" id="UP000530403"/>
    </source>
</evidence>
<evidence type="ECO:0000313" key="3">
    <source>
        <dbReference type="Proteomes" id="UP000498980"/>
    </source>
</evidence>
<dbReference type="EMBL" id="JACCCF010000002">
    <property type="protein sequence ID" value="NYE44852.1"/>
    <property type="molecule type" value="Genomic_DNA"/>
</dbReference>
<sequence>MWQTLIAVLGTLAGVGITSAHQTRAARTARQQALCTEGLAAVTALAEALADHRRAMWVREDLRLRGEDWTCARTESHATRAAITGPLLQVQLLMPAVATAAQAAAQAAYALRSADGHTILAARREAAIKAADDLVAATGRHIAA</sequence>
<evidence type="ECO:0000313" key="2">
    <source>
        <dbReference type="EMBL" id="NYE44852.1"/>
    </source>
</evidence>
<name>A0A7J0CFZ6_9ACTN</name>
<evidence type="ECO:0008006" key="5">
    <source>
        <dbReference type="Google" id="ProtNLM"/>
    </source>
</evidence>
<accession>A0A7J0CFZ6</accession>